<sequence>EGCQKREGWLEEEKVIERNWEKEVCQEKGGLLGEEKVIGKYIIKEVVFVGK</sequence>
<feature type="non-terminal residue" evidence="1">
    <location>
        <position position="1"/>
    </location>
</feature>
<accession>A0ABN7WBY9</accession>
<dbReference type="Proteomes" id="UP000789901">
    <property type="component" value="Unassembled WGS sequence"/>
</dbReference>
<gene>
    <name evidence="1" type="ORF">GMARGA_LOCUS29148</name>
</gene>
<feature type="non-terminal residue" evidence="1">
    <location>
        <position position="51"/>
    </location>
</feature>
<comment type="caution">
    <text evidence="1">The sequence shown here is derived from an EMBL/GenBank/DDBJ whole genome shotgun (WGS) entry which is preliminary data.</text>
</comment>
<organism evidence="1 2">
    <name type="scientific">Gigaspora margarita</name>
    <dbReference type="NCBI Taxonomy" id="4874"/>
    <lineage>
        <taxon>Eukaryota</taxon>
        <taxon>Fungi</taxon>
        <taxon>Fungi incertae sedis</taxon>
        <taxon>Mucoromycota</taxon>
        <taxon>Glomeromycotina</taxon>
        <taxon>Glomeromycetes</taxon>
        <taxon>Diversisporales</taxon>
        <taxon>Gigasporaceae</taxon>
        <taxon>Gigaspora</taxon>
    </lineage>
</organism>
<protein>
    <submittedName>
        <fullName evidence="1">15650_t:CDS:1</fullName>
    </submittedName>
</protein>
<evidence type="ECO:0000313" key="1">
    <source>
        <dbReference type="EMBL" id="CAG8826514.1"/>
    </source>
</evidence>
<name>A0ABN7WBY9_GIGMA</name>
<keyword evidence="2" id="KW-1185">Reference proteome</keyword>
<dbReference type="EMBL" id="CAJVQB010038677">
    <property type="protein sequence ID" value="CAG8826514.1"/>
    <property type="molecule type" value="Genomic_DNA"/>
</dbReference>
<proteinExistence type="predicted"/>
<reference evidence="1 2" key="1">
    <citation type="submission" date="2021-06" db="EMBL/GenBank/DDBJ databases">
        <authorList>
            <person name="Kallberg Y."/>
            <person name="Tangrot J."/>
            <person name="Rosling A."/>
        </authorList>
    </citation>
    <scope>NUCLEOTIDE SEQUENCE [LARGE SCALE GENOMIC DNA]</scope>
    <source>
        <strain evidence="1 2">120-4 pot B 10/14</strain>
    </source>
</reference>
<evidence type="ECO:0000313" key="2">
    <source>
        <dbReference type="Proteomes" id="UP000789901"/>
    </source>
</evidence>